<evidence type="ECO:0000259" key="1">
    <source>
        <dbReference type="Pfam" id="PF01979"/>
    </source>
</evidence>
<dbReference type="InterPro" id="IPR032466">
    <property type="entry name" value="Metal_Hydrolase"/>
</dbReference>
<dbReference type="InterPro" id="IPR006680">
    <property type="entry name" value="Amidohydro-rel"/>
</dbReference>
<gene>
    <name evidence="2" type="ORF">BGW38_005953</name>
</gene>
<dbReference type="AlphaFoldDB" id="A0A9P6FN69"/>
<dbReference type="Gene3D" id="3.20.20.140">
    <property type="entry name" value="Metal-dependent hydrolases"/>
    <property type="match status" value="2"/>
</dbReference>
<dbReference type="OrthoDB" id="10258955at2759"/>
<organism evidence="2 3">
    <name type="scientific">Lunasporangiospora selenospora</name>
    <dbReference type="NCBI Taxonomy" id="979761"/>
    <lineage>
        <taxon>Eukaryota</taxon>
        <taxon>Fungi</taxon>
        <taxon>Fungi incertae sedis</taxon>
        <taxon>Mucoromycota</taxon>
        <taxon>Mortierellomycotina</taxon>
        <taxon>Mortierellomycetes</taxon>
        <taxon>Mortierellales</taxon>
        <taxon>Mortierellaceae</taxon>
        <taxon>Lunasporangiospora</taxon>
    </lineage>
</organism>
<dbReference type="InterPro" id="IPR050138">
    <property type="entry name" value="DHOase/Allantoinase_Hydrolase"/>
</dbReference>
<dbReference type="EMBL" id="JAABOA010003792">
    <property type="protein sequence ID" value="KAF9578312.1"/>
    <property type="molecule type" value="Genomic_DNA"/>
</dbReference>
<sequence length="719" mass="78774">MTQPLTPFIRSIDGFNPSDPAREWVLSGGVTTSLILPGSGNIIGGEAYTFKLRKVDTLSNEDMLVEAGVKDKWRYMKMACGENPKRFYGNFYHIMPSTRLGEGWLLRDHTPFPEDLQYESLVGILREDVRLNIHCYETHDLEAMVRHSNEYKFKIRAFHHALDAYRVPEILKRAYKNVPTVATFAGKFGYKKEAFQSSVNSPKILTDAGIAVAMKSDHPVLNSQHLIYEAAQARHYGLSEQLALASVTSVPAKALGLDHRIGKIAVGMDADVVIWSKHPLSLGAHPLQVYVDGISQIENADEKEWQQQSVPEAFPEFPKMKTPENDKNSCTPKAKTAIFTGLNKVYWGDMKEYQHASEGELKVVVRDGEVVCAGRCNDKVRELQRGGEDIPVYDLGGKGVAIPSLVAFAPPNLGLTEIAAEDSTGDGHPNLKSPLTYAADGLKFGGLHMNEAFKAGVLVSVTAPDSEHVIQGISTAFRTGAESTIVGDGIIKEQAALHVKIGQGVKSELFPTVSSQIAFLRTLLDKALNAHIESEYTPVINGKIPLVVEVNNRDEIIRVVELKKQLEKQGAKLRLTLFGAVEAWTVAEYLAENHVGVVLKPYKCTPVEWTAQKCLPGAPLTQDTSLTALYKAGVKVGLSVHEAEDVRQLVWVAGWARSDLGLSDEKAVDFISKNLRELAGLESSKDVVIYDGNPFEFGAKISAIVGGGKTGVFCNPRAF</sequence>
<name>A0A9P6FN69_9FUNG</name>
<comment type="caution">
    <text evidence="2">The sequence shown here is derived from an EMBL/GenBank/DDBJ whole genome shotgun (WGS) entry which is preliminary data.</text>
</comment>
<dbReference type="PANTHER" id="PTHR43668:SF5">
    <property type="entry name" value="AMIDOHYDROLASE 3 DOMAIN-CONTAINING PROTEIN"/>
    <property type="match status" value="1"/>
</dbReference>
<dbReference type="GO" id="GO:0006145">
    <property type="term" value="P:purine nucleobase catabolic process"/>
    <property type="evidence" value="ECO:0007669"/>
    <property type="project" value="TreeGrafter"/>
</dbReference>
<proteinExistence type="predicted"/>
<evidence type="ECO:0000313" key="2">
    <source>
        <dbReference type="EMBL" id="KAF9578312.1"/>
    </source>
</evidence>
<evidence type="ECO:0000313" key="3">
    <source>
        <dbReference type="Proteomes" id="UP000780801"/>
    </source>
</evidence>
<dbReference type="GO" id="GO:0005737">
    <property type="term" value="C:cytoplasm"/>
    <property type="evidence" value="ECO:0007669"/>
    <property type="project" value="TreeGrafter"/>
</dbReference>
<dbReference type="Pfam" id="PF01979">
    <property type="entry name" value="Amidohydro_1"/>
    <property type="match status" value="1"/>
</dbReference>
<dbReference type="Proteomes" id="UP000780801">
    <property type="component" value="Unassembled WGS sequence"/>
</dbReference>
<dbReference type="PANTHER" id="PTHR43668">
    <property type="entry name" value="ALLANTOINASE"/>
    <property type="match status" value="1"/>
</dbReference>
<protein>
    <recommendedName>
        <fullName evidence="1">Amidohydrolase-related domain-containing protein</fullName>
    </recommendedName>
</protein>
<accession>A0A9P6FN69</accession>
<feature type="domain" description="Amidohydrolase-related" evidence="1">
    <location>
        <begin position="198"/>
        <end position="284"/>
    </location>
</feature>
<reference evidence="2" key="1">
    <citation type="journal article" date="2020" name="Fungal Divers.">
        <title>Resolving the Mortierellaceae phylogeny through synthesis of multi-gene phylogenetics and phylogenomics.</title>
        <authorList>
            <person name="Vandepol N."/>
            <person name="Liber J."/>
            <person name="Desiro A."/>
            <person name="Na H."/>
            <person name="Kennedy M."/>
            <person name="Barry K."/>
            <person name="Grigoriev I.V."/>
            <person name="Miller A.N."/>
            <person name="O'Donnell K."/>
            <person name="Stajich J.E."/>
            <person name="Bonito G."/>
        </authorList>
    </citation>
    <scope>NUCLEOTIDE SEQUENCE</scope>
    <source>
        <strain evidence="2">KOD1015</strain>
    </source>
</reference>
<dbReference type="GO" id="GO:0004038">
    <property type="term" value="F:allantoinase activity"/>
    <property type="evidence" value="ECO:0007669"/>
    <property type="project" value="TreeGrafter"/>
</dbReference>
<dbReference type="SUPFAM" id="SSF51556">
    <property type="entry name" value="Metallo-dependent hydrolases"/>
    <property type="match status" value="1"/>
</dbReference>
<keyword evidence="3" id="KW-1185">Reference proteome</keyword>